<dbReference type="InterPro" id="IPR050216">
    <property type="entry name" value="LRR_domain-containing"/>
</dbReference>
<dbReference type="HOGENOM" id="CLU_949322_0_0_4"/>
<evidence type="ECO:0000313" key="4">
    <source>
        <dbReference type="EMBL" id="ABE48678.1"/>
    </source>
</evidence>
<keyword evidence="5" id="KW-1185">Reference proteome</keyword>
<dbReference type="InterPro" id="IPR055414">
    <property type="entry name" value="LRR_R13L4/SHOC2-like"/>
</dbReference>
<protein>
    <submittedName>
        <fullName evidence="4">Leucine-rich repeat, typical subtype</fullName>
    </submittedName>
</protein>
<keyword evidence="2" id="KW-0677">Repeat</keyword>
<dbReference type="KEGG" id="mfa:Mfla_0408"/>
<dbReference type="PANTHER" id="PTHR48051">
    <property type="match status" value="1"/>
</dbReference>
<dbReference type="Gene3D" id="3.80.10.10">
    <property type="entry name" value="Ribonuclease Inhibitor"/>
    <property type="match status" value="1"/>
</dbReference>
<dbReference type="SMART" id="SM00369">
    <property type="entry name" value="LRR_TYP"/>
    <property type="match status" value="2"/>
</dbReference>
<evidence type="ECO:0000313" key="5">
    <source>
        <dbReference type="Proteomes" id="UP000002440"/>
    </source>
</evidence>
<dbReference type="eggNOG" id="COG4886">
    <property type="taxonomic scope" value="Bacteria"/>
</dbReference>
<dbReference type="EMBL" id="CP000284">
    <property type="protein sequence ID" value="ABE48678.1"/>
    <property type="molecule type" value="Genomic_DNA"/>
</dbReference>
<dbReference type="GO" id="GO:0005737">
    <property type="term" value="C:cytoplasm"/>
    <property type="evidence" value="ECO:0007669"/>
    <property type="project" value="TreeGrafter"/>
</dbReference>
<accession>Q1H4A9</accession>
<dbReference type="AlphaFoldDB" id="Q1H4A9"/>
<feature type="domain" description="Disease resistance R13L4/SHOC-2-like LRR" evidence="3">
    <location>
        <begin position="155"/>
        <end position="256"/>
    </location>
</feature>
<gene>
    <name evidence="4" type="ordered locus">Mfla_0408</name>
</gene>
<proteinExistence type="predicted"/>
<dbReference type="PANTHER" id="PTHR48051:SF54">
    <property type="entry name" value="LEUCINE-RICH REPEAT-CONTAINING PROTEIN"/>
    <property type="match status" value="1"/>
</dbReference>
<evidence type="ECO:0000256" key="2">
    <source>
        <dbReference type="ARBA" id="ARBA00022737"/>
    </source>
</evidence>
<evidence type="ECO:0000259" key="3">
    <source>
        <dbReference type="Pfam" id="PF23598"/>
    </source>
</evidence>
<dbReference type="STRING" id="265072.Mfla_0408"/>
<reference evidence="4 5" key="1">
    <citation type="submission" date="2006-03" db="EMBL/GenBank/DDBJ databases">
        <title>Complete sequence of Methylobacillus flagellatus KT.</title>
        <authorList>
            <consortium name="US DOE Joint Genome Institute"/>
            <person name="Copeland A."/>
            <person name="Lucas S."/>
            <person name="Lapidus A."/>
            <person name="Barry K."/>
            <person name="Detter J.C."/>
            <person name="Glavina del Rio T."/>
            <person name="Hammon N."/>
            <person name="Israni S."/>
            <person name="Dalin E."/>
            <person name="Tice H."/>
            <person name="Pitluck S."/>
            <person name="Brettin T."/>
            <person name="Bruce D."/>
            <person name="Han C."/>
            <person name="Tapia R."/>
            <person name="Saunders E."/>
            <person name="Gilna P."/>
            <person name="Schmutz J."/>
            <person name="Larimer F."/>
            <person name="Land M."/>
            <person name="Kyrpides N."/>
            <person name="Anderson I."/>
            <person name="Richardson P."/>
        </authorList>
    </citation>
    <scope>NUCLEOTIDE SEQUENCE [LARGE SCALE GENOMIC DNA]</scope>
    <source>
        <strain evidence="5">KT / ATCC 51484 / DSM 6875</strain>
    </source>
</reference>
<name>Q1H4A9_METFK</name>
<organism evidence="4 5">
    <name type="scientific">Methylobacillus flagellatus (strain ATCC 51484 / DSM 6875 / VKM B-1610 / KT)</name>
    <dbReference type="NCBI Taxonomy" id="265072"/>
    <lineage>
        <taxon>Bacteria</taxon>
        <taxon>Pseudomonadati</taxon>
        <taxon>Pseudomonadota</taxon>
        <taxon>Betaproteobacteria</taxon>
        <taxon>Nitrosomonadales</taxon>
        <taxon>Methylophilaceae</taxon>
        <taxon>Methylobacillus</taxon>
    </lineage>
</organism>
<dbReference type="Pfam" id="PF23598">
    <property type="entry name" value="LRR_14"/>
    <property type="match status" value="1"/>
</dbReference>
<dbReference type="InterPro" id="IPR032675">
    <property type="entry name" value="LRR_dom_sf"/>
</dbReference>
<evidence type="ECO:0000256" key="1">
    <source>
        <dbReference type="ARBA" id="ARBA00022614"/>
    </source>
</evidence>
<dbReference type="Proteomes" id="UP000002440">
    <property type="component" value="Chromosome"/>
</dbReference>
<dbReference type="InterPro" id="IPR003591">
    <property type="entry name" value="Leu-rich_rpt_typical-subtyp"/>
</dbReference>
<dbReference type="SUPFAM" id="SSF52058">
    <property type="entry name" value="L domain-like"/>
    <property type="match status" value="1"/>
</dbReference>
<sequence length="293" mass="33761">MFCPHIPQCSGDFNMFNIFNNRKQPEFRDADLDRFKELTRDPRVLDALYKFDLGITRLPLDISFQVQECIQLSNILTGKCQIMSTALFDAAKSGQWQSVHDRLSTFQKYQDSHQSQNDSHLDKIIEWANKYALPELSPFNTPFYKTTGIPRNKKDLMSLRFIHATNAGIDEIPEEIAYLPNIQGICLSGNRIREIPEKICEMSTVVMLDLDDNLIKYIPENIGNMISLNQIDLDENDISNIPKSILRLERLSALRLRKQKHGHPLHYQAAPLDDASQRILASLSSRQNLRLFL</sequence>
<keyword evidence="1" id="KW-0433">Leucine-rich repeat</keyword>